<evidence type="ECO:0000313" key="3">
    <source>
        <dbReference type="Proteomes" id="UP001346869"/>
    </source>
</evidence>
<evidence type="ECO:0000256" key="1">
    <source>
        <dbReference type="SAM" id="MobiDB-lite"/>
    </source>
</evidence>
<feature type="region of interest" description="Disordered" evidence="1">
    <location>
        <begin position="22"/>
        <end position="68"/>
    </location>
</feature>
<reference evidence="2 3" key="1">
    <citation type="journal article" date="2023" name="Genes (Basel)">
        <title>Chromosome-Level Genome Assembly and Circadian Gene Repertoire of the Patagonia Blennie Eleginops maclovinus-The Closest Ancestral Proxy of Antarctic Cryonotothenioids.</title>
        <authorList>
            <person name="Cheng C.C."/>
            <person name="Rivera-Colon A.G."/>
            <person name="Minhas B.F."/>
            <person name="Wilson L."/>
            <person name="Rayamajhi N."/>
            <person name="Vargas-Chacoff L."/>
            <person name="Catchen J.M."/>
        </authorList>
    </citation>
    <scope>NUCLEOTIDE SEQUENCE [LARGE SCALE GENOMIC DNA]</scope>
    <source>
        <strain evidence="2">JMC-PN-2008</strain>
    </source>
</reference>
<name>A0AAN7XCP3_ELEMC</name>
<keyword evidence="3" id="KW-1185">Reference proteome</keyword>
<comment type="caution">
    <text evidence="2">The sequence shown here is derived from an EMBL/GenBank/DDBJ whole genome shotgun (WGS) entry which is preliminary data.</text>
</comment>
<feature type="compositionally biased region" description="Basic and acidic residues" evidence="1">
    <location>
        <begin position="58"/>
        <end position="68"/>
    </location>
</feature>
<gene>
    <name evidence="2" type="ORF">PBY51_003091</name>
</gene>
<dbReference type="Proteomes" id="UP001346869">
    <property type="component" value="Unassembled WGS sequence"/>
</dbReference>
<evidence type="ECO:0000313" key="2">
    <source>
        <dbReference type="EMBL" id="KAK5858992.1"/>
    </source>
</evidence>
<organism evidence="2 3">
    <name type="scientific">Eleginops maclovinus</name>
    <name type="common">Patagonian blennie</name>
    <name type="synonym">Eleginus maclovinus</name>
    <dbReference type="NCBI Taxonomy" id="56733"/>
    <lineage>
        <taxon>Eukaryota</taxon>
        <taxon>Metazoa</taxon>
        <taxon>Chordata</taxon>
        <taxon>Craniata</taxon>
        <taxon>Vertebrata</taxon>
        <taxon>Euteleostomi</taxon>
        <taxon>Actinopterygii</taxon>
        <taxon>Neopterygii</taxon>
        <taxon>Teleostei</taxon>
        <taxon>Neoteleostei</taxon>
        <taxon>Acanthomorphata</taxon>
        <taxon>Eupercaria</taxon>
        <taxon>Perciformes</taxon>
        <taxon>Notothenioidei</taxon>
        <taxon>Eleginopidae</taxon>
        <taxon>Eleginops</taxon>
    </lineage>
</organism>
<reference evidence="2 3" key="2">
    <citation type="journal article" date="2023" name="Mol. Biol. Evol.">
        <title>Genomics of Secondarily Temperate Adaptation in the Only Non-Antarctic Icefish.</title>
        <authorList>
            <person name="Rivera-Colon A.G."/>
            <person name="Rayamajhi N."/>
            <person name="Minhas B.F."/>
            <person name="Madrigal G."/>
            <person name="Bilyk K.T."/>
            <person name="Yoon V."/>
            <person name="Hune M."/>
            <person name="Gregory S."/>
            <person name="Cheng C.H.C."/>
            <person name="Catchen J.M."/>
        </authorList>
    </citation>
    <scope>NUCLEOTIDE SEQUENCE [LARGE SCALE GENOMIC DNA]</scope>
    <source>
        <strain evidence="2">JMC-PN-2008</strain>
    </source>
</reference>
<dbReference type="AlphaFoldDB" id="A0AAN7XCP3"/>
<sequence length="68" mass="7193">MERQIDGFNSDPPPAVLLVPLNPQSCGGRTLPPSHPSSAPHITRVPPLPPSSHPSASLRERIPATKGQ</sequence>
<protein>
    <submittedName>
        <fullName evidence="2">Uncharacterized protein</fullName>
    </submittedName>
</protein>
<accession>A0AAN7XCP3</accession>
<dbReference type="EMBL" id="JAUZQC010000015">
    <property type="protein sequence ID" value="KAK5858992.1"/>
    <property type="molecule type" value="Genomic_DNA"/>
</dbReference>
<proteinExistence type="predicted"/>